<evidence type="ECO:0000313" key="2">
    <source>
        <dbReference type="Proteomes" id="UP000306631"/>
    </source>
</evidence>
<protein>
    <submittedName>
        <fullName evidence="1">Helix-turn-helix domain-containing protein</fullName>
    </submittedName>
</protein>
<dbReference type="SUPFAM" id="SSF46785">
    <property type="entry name" value="Winged helix' DNA-binding domain"/>
    <property type="match status" value="1"/>
</dbReference>
<name>A0A4S2D5W4_STEMA</name>
<sequence length="406" mass="42599">MDSLTAAAARALASGDALAALRHVALREDPPALALRGVALAQLQDWPRARELLQRAARAFGPQEALAQARCVVADAEVALALRELGGSSRPLRAAAATLAARGDGTNALQAWLVLARREVLLGRLADARAALDHLDGQPLPAPLAAMAELTHAEVALRTLQVAAARAALQRAGEAAAHARIAALQGEVERAWHTLDTPAARCRRGGQWQALTLDGVAALWDADALVVDACRRGVHAGATGRSLARRPVLFALLRALAEAWPGDAGRDALIGRAFGMRHPDDTHRARLRVEIGRLRALVQPWARVDATAAGFVLLPAAAREVVVLAPPRDDAQDALLALLSDGAGWASSALALALGTSQRSVQRALAELEGAGRVRAVGQGRTQRWLAPPLTGFTTILLLPATLPID</sequence>
<reference evidence="1 2" key="1">
    <citation type="submission" date="2019-04" db="EMBL/GenBank/DDBJ databases">
        <title>Microbes associate with the intestines of laboratory mice.</title>
        <authorList>
            <person name="Navarre W."/>
            <person name="Wong E."/>
            <person name="Huang K."/>
            <person name="Tropini C."/>
            <person name="Ng K."/>
            <person name="Yu B."/>
        </authorList>
    </citation>
    <scope>NUCLEOTIDE SEQUENCE [LARGE SCALE GENOMIC DNA]</scope>
    <source>
        <strain evidence="1 2">NM62_B4-13</strain>
    </source>
</reference>
<accession>A0A4S2D5W4</accession>
<dbReference type="InterPro" id="IPR036390">
    <property type="entry name" value="WH_DNA-bd_sf"/>
</dbReference>
<dbReference type="AlphaFoldDB" id="A0A4S2D5W4"/>
<gene>
    <name evidence="1" type="ORF">E5352_00200</name>
</gene>
<dbReference type="RefSeq" id="WP_136002949.1">
    <property type="nucleotide sequence ID" value="NZ_SRYW01000001.1"/>
</dbReference>
<dbReference type="OrthoDB" id="9812210at2"/>
<evidence type="ECO:0000313" key="1">
    <source>
        <dbReference type="EMBL" id="TGY37027.1"/>
    </source>
</evidence>
<comment type="caution">
    <text evidence="1">The sequence shown here is derived from an EMBL/GenBank/DDBJ whole genome shotgun (WGS) entry which is preliminary data.</text>
</comment>
<dbReference type="EMBL" id="SRYW01000001">
    <property type="protein sequence ID" value="TGY37027.1"/>
    <property type="molecule type" value="Genomic_DNA"/>
</dbReference>
<dbReference type="Proteomes" id="UP000306631">
    <property type="component" value="Unassembled WGS sequence"/>
</dbReference>
<proteinExistence type="predicted"/>
<organism evidence="1 2">
    <name type="scientific">Stenotrophomonas maltophilia</name>
    <name type="common">Pseudomonas maltophilia</name>
    <name type="synonym">Xanthomonas maltophilia</name>
    <dbReference type="NCBI Taxonomy" id="40324"/>
    <lineage>
        <taxon>Bacteria</taxon>
        <taxon>Pseudomonadati</taxon>
        <taxon>Pseudomonadota</taxon>
        <taxon>Gammaproteobacteria</taxon>
        <taxon>Lysobacterales</taxon>
        <taxon>Lysobacteraceae</taxon>
        <taxon>Stenotrophomonas</taxon>
        <taxon>Stenotrophomonas maltophilia group</taxon>
    </lineage>
</organism>